<evidence type="ECO:0000313" key="2">
    <source>
        <dbReference type="Proteomes" id="UP000814033"/>
    </source>
</evidence>
<gene>
    <name evidence="1" type="ORF">FA95DRAFT_1602137</name>
</gene>
<comment type="caution">
    <text evidence="1">The sequence shown here is derived from an EMBL/GenBank/DDBJ whole genome shotgun (WGS) entry which is preliminary data.</text>
</comment>
<dbReference type="EMBL" id="MU275847">
    <property type="protein sequence ID" value="KAI0052186.1"/>
    <property type="molecule type" value="Genomic_DNA"/>
</dbReference>
<dbReference type="Proteomes" id="UP000814033">
    <property type="component" value="Unassembled WGS sequence"/>
</dbReference>
<name>A0ACB8S8A9_9AGAM</name>
<accession>A0ACB8S8A9</accession>
<organism evidence="1 2">
    <name type="scientific">Auriscalpium vulgare</name>
    <dbReference type="NCBI Taxonomy" id="40419"/>
    <lineage>
        <taxon>Eukaryota</taxon>
        <taxon>Fungi</taxon>
        <taxon>Dikarya</taxon>
        <taxon>Basidiomycota</taxon>
        <taxon>Agaricomycotina</taxon>
        <taxon>Agaricomycetes</taxon>
        <taxon>Russulales</taxon>
        <taxon>Auriscalpiaceae</taxon>
        <taxon>Auriscalpium</taxon>
    </lineage>
</organism>
<proteinExistence type="predicted"/>
<evidence type="ECO:0000313" key="1">
    <source>
        <dbReference type="EMBL" id="KAI0052186.1"/>
    </source>
</evidence>
<keyword evidence="2" id="KW-1185">Reference proteome</keyword>
<sequence length="641" mass="70352">MSGYTEASNHNQPTGQPPPGGGSEYGDPAGKIWSVYLGVADHFDTALAESWKGDSDGILIFTGLFSASVSAFVIESYKGLQQDPGIVTTQLLAQISLQLAASANGSQTTVPPLSPSDIVFRSPASLVRVNVFWFLSLVLSVSCALGAVLIQQWARRYIRMTQRPAAPYRRARIRAYLYNGLVRFHLVQVVETIPVLLHASVFLFFAGLVQFLFTVNLTVAYLTMVCVALVTGAYVLVTIMPMLYVDAPLLTPLSSPLWKAVYLSLLPFVTSTAKLTLKLPFSPSFQLRIAAYAYTCKQNLSAGLTRGLWDNATRSSTIEDARALGWLARSIYEDSELGPLVEGISGFLKSNQMYFGTMTIWRLLREQYLGRRIATMLAISINGPVTPLHTQRALTTLNTVWDITDAFRRHHMQYSHIDPTRQLIFSLKLLRADPAPEVAVMAHCTAMLRVPGLLEECEHLPQPDPQKQAEVLSWLPQAVKDQCRTPEETLRDGLLVAVTNLCDAILPQVDVLPEGNLTAVWNTLKILVDPQLSRNEAPSADAERRFVTVLQAAASRRDSERFERATRHAHTPVLSAKPPYATIVDMLLPIADRLVDGTCIADVAQWMRSSPAPSLHAPSAQQTVISRAISSSPAPVPLPSG</sequence>
<reference evidence="1" key="1">
    <citation type="submission" date="2021-02" db="EMBL/GenBank/DDBJ databases">
        <authorList>
            <consortium name="DOE Joint Genome Institute"/>
            <person name="Ahrendt S."/>
            <person name="Looney B.P."/>
            <person name="Miyauchi S."/>
            <person name="Morin E."/>
            <person name="Drula E."/>
            <person name="Courty P.E."/>
            <person name="Chicoki N."/>
            <person name="Fauchery L."/>
            <person name="Kohler A."/>
            <person name="Kuo A."/>
            <person name="Labutti K."/>
            <person name="Pangilinan J."/>
            <person name="Lipzen A."/>
            <person name="Riley R."/>
            <person name="Andreopoulos W."/>
            <person name="He G."/>
            <person name="Johnson J."/>
            <person name="Barry K.W."/>
            <person name="Grigoriev I.V."/>
            <person name="Nagy L."/>
            <person name="Hibbett D."/>
            <person name="Henrissat B."/>
            <person name="Matheny P.B."/>
            <person name="Labbe J."/>
            <person name="Martin F."/>
        </authorList>
    </citation>
    <scope>NUCLEOTIDE SEQUENCE</scope>
    <source>
        <strain evidence="1">FP105234-sp</strain>
    </source>
</reference>
<reference evidence="1" key="2">
    <citation type="journal article" date="2022" name="New Phytol.">
        <title>Evolutionary transition to the ectomycorrhizal habit in the genomes of a hyperdiverse lineage of mushroom-forming fungi.</title>
        <authorList>
            <person name="Looney B."/>
            <person name="Miyauchi S."/>
            <person name="Morin E."/>
            <person name="Drula E."/>
            <person name="Courty P.E."/>
            <person name="Kohler A."/>
            <person name="Kuo A."/>
            <person name="LaButti K."/>
            <person name="Pangilinan J."/>
            <person name="Lipzen A."/>
            <person name="Riley R."/>
            <person name="Andreopoulos W."/>
            <person name="He G."/>
            <person name="Johnson J."/>
            <person name="Nolan M."/>
            <person name="Tritt A."/>
            <person name="Barry K.W."/>
            <person name="Grigoriev I.V."/>
            <person name="Nagy L.G."/>
            <person name="Hibbett D."/>
            <person name="Henrissat B."/>
            <person name="Matheny P.B."/>
            <person name="Labbe J."/>
            <person name="Martin F.M."/>
        </authorList>
    </citation>
    <scope>NUCLEOTIDE SEQUENCE</scope>
    <source>
        <strain evidence="1">FP105234-sp</strain>
    </source>
</reference>
<protein>
    <submittedName>
        <fullName evidence="1">Uncharacterized protein</fullName>
    </submittedName>
</protein>